<evidence type="ECO:0000313" key="2">
    <source>
        <dbReference type="Proteomes" id="UP000008281"/>
    </source>
</evidence>
<gene>
    <name evidence="1" type="ORF">CRE_22111</name>
</gene>
<accession>E3NFM0</accession>
<dbReference type="RefSeq" id="XP_003092799.2">
    <property type="nucleotide sequence ID" value="XM_003092751.2"/>
</dbReference>
<reference evidence="1" key="1">
    <citation type="submission" date="2007-07" db="EMBL/GenBank/DDBJ databases">
        <title>PCAP assembly of the Caenorhabditis remanei genome.</title>
        <authorList>
            <consortium name="The Caenorhabditis remanei Sequencing Consortium"/>
            <person name="Wilson R.K."/>
        </authorList>
    </citation>
    <scope>NUCLEOTIDE SEQUENCE [LARGE SCALE GENOMIC DNA]</scope>
    <source>
        <strain evidence="1">PB4641</strain>
    </source>
</reference>
<dbReference type="KEGG" id="crq:GCK72_007816"/>
<evidence type="ECO:0000313" key="1">
    <source>
        <dbReference type="EMBL" id="EFO96415.1"/>
    </source>
</evidence>
<dbReference type="GeneID" id="9800782"/>
<dbReference type="Proteomes" id="UP000008281">
    <property type="component" value="Unassembled WGS sequence"/>
</dbReference>
<dbReference type="AlphaFoldDB" id="E3NFM0"/>
<dbReference type="CTD" id="9800782"/>
<sequence>MLSLTLTYTAIVYAAITLLVFIGFSIFLHFQKHYTREYLLSTFLTSYSVLFWALSFGVACPSFHFTEISSPFIVINNPWQGLAGYEDLIKDLFVAYIMSNSVVQFIKIQDHLLFLKNHWLSEYLAVKIAMGATPFLGFFLFYSFGDYIIFESVPVNNPAWVAILMSLSVLMIYATDHYMFFRTEEHQNINMNRELRKKLLELSIIEAGIYLVLFLFPLAFGTCFQWQKCGTYLTVFYAGIPLVIYGPSCYWVWRTAKKLSKIVPEEVAPSSQSTQMEEYNF</sequence>
<dbReference type="HOGENOM" id="CLU_991238_0_0_1"/>
<proteinExistence type="predicted"/>
<name>E3NFM0_CAERE</name>
<keyword evidence="2" id="KW-1185">Reference proteome</keyword>
<protein>
    <submittedName>
        <fullName evidence="1">Uncharacterized protein</fullName>
    </submittedName>
</protein>
<dbReference type="EMBL" id="DS268639">
    <property type="protein sequence ID" value="EFO96415.1"/>
    <property type="molecule type" value="Genomic_DNA"/>
</dbReference>
<organism evidence="2">
    <name type="scientific">Caenorhabditis remanei</name>
    <name type="common">Caenorhabditis vulgaris</name>
    <dbReference type="NCBI Taxonomy" id="31234"/>
    <lineage>
        <taxon>Eukaryota</taxon>
        <taxon>Metazoa</taxon>
        <taxon>Ecdysozoa</taxon>
        <taxon>Nematoda</taxon>
        <taxon>Chromadorea</taxon>
        <taxon>Rhabditida</taxon>
        <taxon>Rhabditina</taxon>
        <taxon>Rhabditomorpha</taxon>
        <taxon>Rhabditoidea</taxon>
        <taxon>Rhabditidae</taxon>
        <taxon>Peloderinae</taxon>
        <taxon>Caenorhabditis</taxon>
    </lineage>
</organism>